<dbReference type="Gene3D" id="3.40.50.150">
    <property type="entry name" value="Vaccinia Virus protein VP39"/>
    <property type="match status" value="1"/>
</dbReference>
<dbReference type="GO" id="GO:0032259">
    <property type="term" value="P:methylation"/>
    <property type="evidence" value="ECO:0007669"/>
    <property type="project" value="UniProtKB-KW"/>
</dbReference>
<keyword evidence="2" id="KW-1185">Reference proteome</keyword>
<evidence type="ECO:0000313" key="1">
    <source>
        <dbReference type="EMBL" id="MEG3436545.1"/>
    </source>
</evidence>
<reference evidence="1 2" key="1">
    <citation type="submission" date="2024-01" db="EMBL/GenBank/DDBJ databases">
        <title>Genomic insights into the taxonomy and metabolism of the cyanobacterium Pannus brasiliensis CCIBt3594.</title>
        <authorList>
            <person name="Machado M."/>
            <person name="Botero N.B."/>
            <person name="Andreote A.P.D."/>
            <person name="Feitosa A.M.T."/>
            <person name="Popin R."/>
            <person name="Sivonen K."/>
            <person name="Fiore M.F."/>
        </authorList>
    </citation>
    <scope>NUCLEOTIDE SEQUENCE [LARGE SCALE GENOMIC DNA]</scope>
    <source>
        <strain evidence="1 2">CCIBt3594</strain>
    </source>
</reference>
<dbReference type="InterPro" id="IPR029063">
    <property type="entry name" value="SAM-dependent_MTases_sf"/>
</dbReference>
<dbReference type="EC" id="2.1.-.-" evidence="1"/>
<dbReference type="EMBL" id="JBAFSM010000008">
    <property type="protein sequence ID" value="MEG3436545.1"/>
    <property type="molecule type" value="Genomic_DNA"/>
</dbReference>
<comment type="caution">
    <text evidence="1">The sequence shown here is derived from an EMBL/GenBank/DDBJ whole genome shotgun (WGS) entry which is preliminary data.</text>
</comment>
<keyword evidence="1" id="KW-0489">Methyltransferase</keyword>
<dbReference type="Pfam" id="PF13489">
    <property type="entry name" value="Methyltransf_23"/>
    <property type="match status" value="1"/>
</dbReference>
<dbReference type="SUPFAM" id="SSF53335">
    <property type="entry name" value="S-adenosyl-L-methionine-dependent methyltransferases"/>
    <property type="match status" value="1"/>
</dbReference>
<sequence length="249" mass="29208">MKITLNSYVNKMIRGFSLPIAPLKTPSVYRYKPRNISARETIDMASKKGISVSDYVETLWNQKSHAKTIVNRFQKLGMFDNKITTVLEIGTGTGIHAEKIIQLCQPERYESYETDRDWADWLARQYNLISRNADGRSLDDSADYSIDLVFAHGVFIYIPFLTVCQYFQEIVRVTKEGGYVAFDIFSEECFDDETLRAWIDSNYDIPYFLRKNYVLEFFRQSGFKLVEEFFNDHFDVGRSKYLVFQKTRL</sequence>
<dbReference type="CDD" id="cd02440">
    <property type="entry name" value="AdoMet_MTases"/>
    <property type="match status" value="1"/>
</dbReference>
<evidence type="ECO:0000313" key="2">
    <source>
        <dbReference type="Proteomes" id="UP001328733"/>
    </source>
</evidence>
<protein>
    <submittedName>
        <fullName evidence="1">Class I SAM-dependent methyltransferase</fullName>
        <ecNumber evidence="1">2.1.-.-</ecNumber>
    </submittedName>
</protein>
<dbReference type="RefSeq" id="WP_332864002.1">
    <property type="nucleotide sequence ID" value="NZ_JBAFSM010000008.1"/>
</dbReference>
<proteinExistence type="predicted"/>
<dbReference type="AlphaFoldDB" id="A0AAW9QFK6"/>
<organism evidence="1 2">
    <name type="scientific">Pannus brasiliensis CCIBt3594</name>
    <dbReference type="NCBI Taxonomy" id="1427578"/>
    <lineage>
        <taxon>Bacteria</taxon>
        <taxon>Bacillati</taxon>
        <taxon>Cyanobacteriota</taxon>
        <taxon>Cyanophyceae</taxon>
        <taxon>Oscillatoriophycideae</taxon>
        <taxon>Chroococcales</taxon>
        <taxon>Microcystaceae</taxon>
        <taxon>Pannus</taxon>
    </lineage>
</organism>
<accession>A0AAW9QFK6</accession>
<dbReference type="GO" id="GO:0008168">
    <property type="term" value="F:methyltransferase activity"/>
    <property type="evidence" value="ECO:0007669"/>
    <property type="project" value="UniProtKB-KW"/>
</dbReference>
<gene>
    <name evidence="1" type="ORF">V0288_05385</name>
</gene>
<dbReference type="Proteomes" id="UP001328733">
    <property type="component" value="Unassembled WGS sequence"/>
</dbReference>
<name>A0AAW9QFK6_9CHRO</name>
<keyword evidence="1" id="KW-0808">Transferase</keyword>